<dbReference type="SUPFAM" id="SSF75169">
    <property type="entry name" value="DsrEFH-like"/>
    <property type="match status" value="1"/>
</dbReference>
<dbReference type="OrthoDB" id="57062at2157"/>
<sequence>MKVVIQVSEKDKIPMGNIVGSHIAVLKDVETIEVVFLEGAIVATVNEEMIKPLLEEKKLILMACKTSMEMNNIKASDLVKGVSPTPQGGFIEIIRRQQEGWYYIHV</sequence>
<organism evidence="1 4">
    <name type="scientific">Cuniculiplasma divulgatum</name>
    <dbReference type="NCBI Taxonomy" id="1673428"/>
    <lineage>
        <taxon>Archaea</taxon>
        <taxon>Methanobacteriati</taxon>
        <taxon>Thermoplasmatota</taxon>
        <taxon>Thermoplasmata</taxon>
        <taxon>Thermoplasmatales</taxon>
        <taxon>Cuniculiplasmataceae</taxon>
        <taxon>Cuniculiplasma</taxon>
    </lineage>
</organism>
<gene>
    <name evidence="2" type="ORF">CPM_0216</name>
    <name evidence="1" type="ORF">CSP5_0250</name>
</gene>
<reference evidence="1 4" key="1">
    <citation type="submission" date="2016-04" db="EMBL/GenBank/DDBJ databases">
        <authorList>
            <person name="Evans L.H."/>
            <person name="Alamgir A."/>
            <person name="Owens N."/>
            <person name="Weber N.D."/>
            <person name="Virtaneva K."/>
            <person name="Barbian K."/>
            <person name="Babar A."/>
            <person name="Rosenke K."/>
        </authorList>
    </citation>
    <scope>NUCLEOTIDE SEQUENCE [LARGE SCALE GENOMIC DNA]</scope>
    <source>
        <strain evidence="1">S5</strain>
        <strain evidence="4">S5(T) (JCM 30642 \VKM B-2941)</strain>
    </source>
</reference>
<dbReference type="KEGG" id="cdiv:CPM_0216"/>
<dbReference type="EMBL" id="LT671858">
    <property type="protein sequence ID" value="SIM36112.1"/>
    <property type="molecule type" value="Genomic_DNA"/>
</dbReference>
<reference evidence="3" key="3">
    <citation type="submission" date="2016-06" db="EMBL/GenBank/DDBJ databases">
        <authorList>
            <person name="Toshchakov V.S."/>
        </authorList>
    </citation>
    <scope>NUCLEOTIDE SEQUENCE [LARGE SCALE GENOMIC DNA]</scope>
    <source>
        <strain>PM4 (JCM 30641</strain>
        <strain evidence="3">\VKM B-2940)</strain>
    </source>
</reference>
<proteinExistence type="predicted"/>
<evidence type="ECO:0000313" key="3">
    <source>
        <dbReference type="Proteomes" id="UP000187822"/>
    </source>
</evidence>
<dbReference type="InterPro" id="IPR027396">
    <property type="entry name" value="DsrEFH-like"/>
</dbReference>
<dbReference type="EMBL" id="LT719092">
    <property type="protein sequence ID" value="SJK84108.1"/>
    <property type="molecule type" value="Genomic_DNA"/>
</dbReference>
<dbReference type="Proteomes" id="UP000187822">
    <property type="component" value="Chromosome I"/>
</dbReference>
<evidence type="ECO:0000313" key="4">
    <source>
        <dbReference type="Proteomes" id="UP000195607"/>
    </source>
</evidence>
<keyword evidence="3" id="KW-1185">Reference proteome</keyword>
<dbReference type="RefSeq" id="WP_021789279.1">
    <property type="nucleotide sequence ID" value="NZ_LT671858.1"/>
</dbReference>
<evidence type="ECO:0000313" key="1">
    <source>
        <dbReference type="EMBL" id="SIM36112.1"/>
    </source>
</evidence>
<dbReference type="AlphaFoldDB" id="A0A1N5SJD6"/>
<dbReference type="Proteomes" id="UP000195607">
    <property type="component" value="Chromosome I"/>
</dbReference>
<name>A0A1N5SJD6_9ARCH</name>
<accession>A0A1N5SJD6</accession>
<protein>
    <submittedName>
        <fullName evidence="1">DrsE family protein</fullName>
    </submittedName>
</protein>
<dbReference type="Gene3D" id="3.40.1260.10">
    <property type="entry name" value="DsrEFH-like"/>
    <property type="match status" value="1"/>
</dbReference>
<reference evidence="2" key="2">
    <citation type="submission" date="2016-06" db="EMBL/GenBank/DDBJ databases">
        <authorList>
            <person name="Olsen C.W."/>
            <person name="Carey S."/>
            <person name="Hinshaw L."/>
            <person name="Karasin A.I."/>
        </authorList>
    </citation>
    <scope>NUCLEOTIDE SEQUENCE [LARGE SCALE GENOMIC DNA]</scope>
    <source>
        <strain evidence="2">PM4</strain>
    </source>
</reference>
<evidence type="ECO:0000313" key="2">
    <source>
        <dbReference type="EMBL" id="SJK84108.1"/>
    </source>
</evidence>
<dbReference type="GeneID" id="41587553"/>